<comment type="caution">
    <text evidence="3">The sequence shown here is derived from an EMBL/GenBank/DDBJ whole genome shotgun (WGS) entry which is preliminary data.</text>
</comment>
<accession>A0AAX6EBV7</accession>
<comment type="similarity">
    <text evidence="1">Belongs to the IST1 family.</text>
</comment>
<reference evidence="3" key="1">
    <citation type="journal article" date="2023" name="GigaByte">
        <title>Genome assembly of the bearded iris, Iris pallida Lam.</title>
        <authorList>
            <person name="Bruccoleri R.E."/>
            <person name="Oakeley E.J."/>
            <person name="Faust A.M.E."/>
            <person name="Altorfer M."/>
            <person name="Dessus-Babus S."/>
            <person name="Burckhardt D."/>
            <person name="Oertli M."/>
            <person name="Naumann U."/>
            <person name="Petersen F."/>
            <person name="Wong J."/>
        </authorList>
    </citation>
    <scope>NUCLEOTIDE SEQUENCE</scope>
    <source>
        <strain evidence="3">GSM-AAB239-AS_SAM_17_03QT</strain>
    </source>
</reference>
<dbReference type="GO" id="GO:0015031">
    <property type="term" value="P:protein transport"/>
    <property type="evidence" value="ECO:0007669"/>
    <property type="project" value="InterPro"/>
</dbReference>
<proteinExistence type="inferred from homology"/>
<sequence>MLNSIFSRATFGTRCKTCLNLAISRIKLLRNKRDAQLKHMRKEIFQYLQTGQEAIARIRVEHIIREENIMAAYEILELFCEFVLARVPVLETQRDCPVELQEAIASIIFSSPRCSDLPELMQIRNLFTAKYGKEFVSAASELRPDSSVNRTIIEKLSVRAPTAVTKLKTLKGIAKEYNLDWDYTSTEAEFSKKHEDLLDGSIPITTQDPVTKDLSDSSLSKTSPVISAPQPQAPVPVVSNNSRTLGSEDPPMNTNSSEPVGDQKGRDAKAERPPVNQNSSDILERARAAIAAAERASAAARAAAELVNARTACQAGNGKRL</sequence>
<dbReference type="FunFam" id="1.20.1260.60:FF:000003">
    <property type="entry name" value="IST1-like protein isoform A"/>
    <property type="match status" value="1"/>
</dbReference>
<evidence type="ECO:0000256" key="2">
    <source>
        <dbReference type="SAM" id="MobiDB-lite"/>
    </source>
</evidence>
<evidence type="ECO:0000256" key="1">
    <source>
        <dbReference type="ARBA" id="ARBA00005536"/>
    </source>
</evidence>
<feature type="region of interest" description="Disordered" evidence="2">
    <location>
        <begin position="200"/>
        <end position="282"/>
    </location>
</feature>
<reference evidence="3" key="2">
    <citation type="submission" date="2023-04" db="EMBL/GenBank/DDBJ databases">
        <authorList>
            <person name="Bruccoleri R.E."/>
            <person name="Oakeley E.J."/>
            <person name="Faust A.-M."/>
            <person name="Dessus-Babus S."/>
            <person name="Altorfer M."/>
            <person name="Burckhardt D."/>
            <person name="Oertli M."/>
            <person name="Naumann U."/>
            <person name="Petersen F."/>
            <person name="Wong J."/>
        </authorList>
    </citation>
    <scope>NUCLEOTIDE SEQUENCE</scope>
    <source>
        <strain evidence="3">GSM-AAB239-AS_SAM_17_03QT</strain>
        <tissue evidence="3">Leaf</tissue>
    </source>
</reference>
<dbReference type="PANTHER" id="PTHR12161:SF81">
    <property type="entry name" value="OS01G0687700 PROTEIN"/>
    <property type="match status" value="1"/>
</dbReference>
<keyword evidence="4" id="KW-1185">Reference proteome</keyword>
<dbReference type="EMBL" id="JANAVB010038019">
    <property type="protein sequence ID" value="KAJ6801410.1"/>
    <property type="molecule type" value="Genomic_DNA"/>
</dbReference>
<gene>
    <name evidence="3" type="ORF">M6B38_197435</name>
</gene>
<dbReference type="InterPro" id="IPR005061">
    <property type="entry name" value="Ist1"/>
</dbReference>
<dbReference type="PANTHER" id="PTHR12161">
    <property type="entry name" value="IST1 FAMILY MEMBER"/>
    <property type="match status" value="1"/>
</dbReference>
<feature type="compositionally biased region" description="Low complexity" evidence="2">
    <location>
        <begin position="216"/>
        <end position="242"/>
    </location>
</feature>
<name>A0AAX6EBV7_IRIPA</name>
<dbReference type="Gene3D" id="1.20.1260.60">
    <property type="entry name" value="Vacuolar protein sorting-associated protein Ist1"/>
    <property type="match status" value="1"/>
</dbReference>
<protein>
    <submittedName>
        <fullName evidence="3">IST1-like protein</fullName>
    </submittedName>
</protein>
<dbReference type="InterPro" id="IPR042277">
    <property type="entry name" value="IST1-like"/>
</dbReference>
<feature type="compositionally biased region" description="Basic and acidic residues" evidence="2">
    <location>
        <begin position="261"/>
        <end position="272"/>
    </location>
</feature>
<dbReference type="Pfam" id="PF03398">
    <property type="entry name" value="Ist1"/>
    <property type="match status" value="1"/>
</dbReference>
<evidence type="ECO:0000313" key="4">
    <source>
        <dbReference type="Proteomes" id="UP001140949"/>
    </source>
</evidence>
<organism evidence="3 4">
    <name type="scientific">Iris pallida</name>
    <name type="common">Sweet iris</name>
    <dbReference type="NCBI Taxonomy" id="29817"/>
    <lineage>
        <taxon>Eukaryota</taxon>
        <taxon>Viridiplantae</taxon>
        <taxon>Streptophyta</taxon>
        <taxon>Embryophyta</taxon>
        <taxon>Tracheophyta</taxon>
        <taxon>Spermatophyta</taxon>
        <taxon>Magnoliopsida</taxon>
        <taxon>Liliopsida</taxon>
        <taxon>Asparagales</taxon>
        <taxon>Iridaceae</taxon>
        <taxon>Iridoideae</taxon>
        <taxon>Irideae</taxon>
        <taxon>Iris</taxon>
    </lineage>
</organism>
<dbReference type="AlphaFoldDB" id="A0AAX6EBV7"/>
<dbReference type="Proteomes" id="UP001140949">
    <property type="component" value="Unassembled WGS sequence"/>
</dbReference>
<evidence type="ECO:0000313" key="3">
    <source>
        <dbReference type="EMBL" id="KAJ6801410.1"/>
    </source>
</evidence>